<dbReference type="SUPFAM" id="SSF64182">
    <property type="entry name" value="DHH phosphoesterases"/>
    <property type="match status" value="1"/>
</dbReference>
<feature type="region of interest" description="Disordered" evidence="1">
    <location>
        <begin position="242"/>
        <end position="303"/>
    </location>
</feature>
<dbReference type="Gene3D" id="3.90.1640.10">
    <property type="entry name" value="inorganic pyrophosphatase (n-terminal core)"/>
    <property type="match status" value="1"/>
</dbReference>
<dbReference type="AlphaFoldDB" id="A0A0G0TCF1"/>
<sequence length="303" mass="33838">MNTNNVFEIRSLLQNSQSVLIALAQSNDEDVVAAGLALYMTLVKMRKQVTIVSAQKVKVELSHLFSIDKITDKITGGNNLVVSLPYQEGSIEKVSYHIENNRFNLVIEPRGEKLDFDPNQIEYNYGRGDYDAVFVLGANNLSSLGEIYDRHKNIFSQKPLINIDKSNNNTRFGRINIVENMPVSQLVAQLVKDLRLPLDQDAASNLYTGIISKYGSVTIDAVDPQALDVLSFLGRLKAQNLTNKSTPTNQQVSDQSQQRNQQGDIQVQSSDNQLGNVDHDVEDQTPEDWLKPKIFTTNKQGGN</sequence>
<protein>
    <recommendedName>
        <fullName evidence="4">Phosphoesterase RecJ domain protein</fullName>
    </recommendedName>
</protein>
<accession>A0A0G0TCF1</accession>
<evidence type="ECO:0008006" key="4">
    <source>
        <dbReference type="Google" id="ProtNLM"/>
    </source>
</evidence>
<evidence type="ECO:0000256" key="1">
    <source>
        <dbReference type="SAM" id="MobiDB-lite"/>
    </source>
</evidence>
<dbReference type="PANTHER" id="PTHR47618:SF1">
    <property type="entry name" value="BIFUNCTIONAL OLIGORIBONUCLEASE AND PAP PHOSPHATASE NRNA"/>
    <property type="match status" value="1"/>
</dbReference>
<dbReference type="PANTHER" id="PTHR47618">
    <property type="entry name" value="BIFUNCTIONAL OLIGORIBONUCLEASE AND PAP PHOSPHATASE NRNA"/>
    <property type="match status" value="1"/>
</dbReference>
<dbReference type="Proteomes" id="UP000034664">
    <property type="component" value="Unassembled WGS sequence"/>
</dbReference>
<evidence type="ECO:0000313" key="2">
    <source>
        <dbReference type="EMBL" id="KKR72511.1"/>
    </source>
</evidence>
<proteinExistence type="predicted"/>
<reference evidence="2 3" key="1">
    <citation type="journal article" date="2015" name="Nature">
        <title>rRNA introns, odd ribosomes, and small enigmatic genomes across a large radiation of phyla.</title>
        <authorList>
            <person name="Brown C.T."/>
            <person name="Hug L.A."/>
            <person name="Thomas B.C."/>
            <person name="Sharon I."/>
            <person name="Castelle C.J."/>
            <person name="Singh A."/>
            <person name="Wilkins M.J."/>
            <person name="Williams K.H."/>
            <person name="Banfield J.F."/>
        </authorList>
    </citation>
    <scope>NUCLEOTIDE SEQUENCE [LARGE SCALE GENOMIC DNA]</scope>
</reference>
<organism evidence="2 3">
    <name type="scientific">Candidatus Roizmanbacteria bacterium GW2011_GWB1_40_7</name>
    <dbReference type="NCBI Taxonomy" id="1618482"/>
    <lineage>
        <taxon>Bacteria</taxon>
        <taxon>Candidatus Roizmaniibacteriota</taxon>
    </lineage>
</organism>
<dbReference type="InterPro" id="IPR051319">
    <property type="entry name" value="Oligoribo/pAp-PDE_c-di-AMP_PDE"/>
</dbReference>
<evidence type="ECO:0000313" key="3">
    <source>
        <dbReference type="Proteomes" id="UP000034664"/>
    </source>
</evidence>
<gene>
    <name evidence="2" type="ORF">UU14_C0005G0079</name>
</gene>
<dbReference type="EMBL" id="LBZM01000005">
    <property type="protein sequence ID" value="KKR72511.1"/>
    <property type="molecule type" value="Genomic_DNA"/>
</dbReference>
<comment type="caution">
    <text evidence="2">The sequence shown here is derived from an EMBL/GenBank/DDBJ whole genome shotgun (WGS) entry which is preliminary data.</text>
</comment>
<dbReference type="InterPro" id="IPR038763">
    <property type="entry name" value="DHH_sf"/>
</dbReference>
<name>A0A0G0TCF1_9BACT</name>
<feature type="compositionally biased region" description="Low complexity" evidence="1">
    <location>
        <begin position="249"/>
        <end position="266"/>
    </location>
</feature>